<organism evidence="2 3">
    <name type="scientific">Cephalotus follicularis</name>
    <name type="common">Albany pitcher plant</name>
    <dbReference type="NCBI Taxonomy" id="3775"/>
    <lineage>
        <taxon>Eukaryota</taxon>
        <taxon>Viridiplantae</taxon>
        <taxon>Streptophyta</taxon>
        <taxon>Embryophyta</taxon>
        <taxon>Tracheophyta</taxon>
        <taxon>Spermatophyta</taxon>
        <taxon>Magnoliopsida</taxon>
        <taxon>eudicotyledons</taxon>
        <taxon>Gunneridae</taxon>
        <taxon>Pentapetalae</taxon>
        <taxon>rosids</taxon>
        <taxon>fabids</taxon>
        <taxon>Oxalidales</taxon>
        <taxon>Cephalotaceae</taxon>
        <taxon>Cephalotus</taxon>
    </lineage>
</organism>
<protein>
    <submittedName>
        <fullName evidence="2">Chromo domain-containing protein</fullName>
    </submittedName>
</protein>
<dbReference type="AlphaFoldDB" id="A0A1Q3D5W6"/>
<dbReference type="InterPro" id="IPR016197">
    <property type="entry name" value="Chromo-like_dom_sf"/>
</dbReference>
<dbReference type="Proteomes" id="UP000187406">
    <property type="component" value="Unassembled WGS sequence"/>
</dbReference>
<evidence type="ECO:0000313" key="3">
    <source>
        <dbReference type="Proteomes" id="UP000187406"/>
    </source>
</evidence>
<dbReference type="Pfam" id="PF24626">
    <property type="entry name" value="SH3_Tf2-1"/>
    <property type="match status" value="1"/>
</dbReference>
<feature type="domain" description="Tf2-1-like SH3-like" evidence="1">
    <location>
        <begin position="2"/>
        <end position="28"/>
    </location>
</feature>
<dbReference type="EMBL" id="BDDD01004558">
    <property type="protein sequence ID" value="GAV87887.1"/>
    <property type="molecule type" value="Genomic_DNA"/>
</dbReference>
<dbReference type="InterPro" id="IPR056924">
    <property type="entry name" value="SH3_Tf2-1"/>
</dbReference>
<name>A0A1Q3D5W6_CEPFO</name>
<dbReference type="PANTHER" id="PTHR46148:SF60">
    <property type="entry name" value="CHROMO DOMAIN-CONTAINING PROTEIN"/>
    <property type="match status" value="1"/>
</dbReference>
<reference evidence="3" key="1">
    <citation type="submission" date="2016-04" db="EMBL/GenBank/DDBJ databases">
        <title>Cephalotus genome sequencing.</title>
        <authorList>
            <person name="Fukushima K."/>
            <person name="Hasebe M."/>
            <person name="Fang X."/>
        </authorList>
    </citation>
    <scope>NUCLEOTIDE SEQUENCE [LARGE SCALE GENOMIC DNA]</scope>
    <source>
        <strain evidence="3">cv. St1</strain>
    </source>
</reference>
<gene>
    <name evidence="2" type="ORF">CFOL_v3_31312</name>
</gene>
<dbReference type="PANTHER" id="PTHR46148">
    <property type="entry name" value="CHROMO DOMAIN-CONTAINING PROTEIN"/>
    <property type="match status" value="1"/>
</dbReference>
<evidence type="ECO:0000259" key="1">
    <source>
        <dbReference type="Pfam" id="PF24626"/>
    </source>
</evidence>
<dbReference type="OrthoDB" id="1111868at2759"/>
<dbReference type="SUPFAM" id="SSF54160">
    <property type="entry name" value="Chromo domain-like"/>
    <property type="match status" value="1"/>
</dbReference>
<evidence type="ECO:0000313" key="2">
    <source>
        <dbReference type="EMBL" id="GAV87887.1"/>
    </source>
</evidence>
<feature type="non-terminal residue" evidence="2">
    <location>
        <position position="97"/>
    </location>
</feature>
<sequence>MAAYRLALPPSLSNAHDVFHVSMSRKYQPNPSHVLQWKSLQLEPDISFIETPVRILDQRVKQLRSKSVPLVKVLWQCHGIEEATWEQEDDMKVTYSL</sequence>
<proteinExistence type="predicted"/>
<dbReference type="InParanoid" id="A0A1Q3D5W6"/>
<comment type="caution">
    <text evidence="2">The sequence shown here is derived from an EMBL/GenBank/DDBJ whole genome shotgun (WGS) entry which is preliminary data.</text>
</comment>
<keyword evidence="3" id="KW-1185">Reference proteome</keyword>
<accession>A0A1Q3D5W6</accession>